<dbReference type="EMBL" id="AP019860">
    <property type="protein sequence ID" value="BBM84305.1"/>
    <property type="molecule type" value="Genomic_DNA"/>
</dbReference>
<reference evidence="10 11" key="1">
    <citation type="submission" date="2019-08" db="EMBL/GenBank/DDBJ databases">
        <title>Complete genome sequence of Candidatus Uab amorphum.</title>
        <authorList>
            <person name="Shiratori T."/>
            <person name="Suzuki S."/>
            <person name="Kakizawa Y."/>
            <person name="Ishida K."/>
        </authorList>
    </citation>
    <scope>NUCLEOTIDE SEQUENCE [LARGE SCALE GENOMIC DNA]</scope>
    <source>
        <strain evidence="10 11">SRT547</strain>
    </source>
</reference>
<keyword evidence="5 10" id="KW-0418">Kinase</keyword>
<dbReference type="InterPro" id="IPR000719">
    <property type="entry name" value="Prot_kinase_dom"/>
</dbReference>
<dbReference type="Gene3D" id="1.10.510.10">
    <property type="entry name" value="Transferase(Phosphotransferase) domain 1"/>
    <property type="match status" value="1"/>
</dbReference>
<dbReference type="Proteomes" id="UP000326354">
    <property type="component" value="Chromosome"/>
</dbReference>
<feature type="region of interest" description="Disordered" evidence="7">
    <location>
        <begin position="517"/>
        <end position="553"/>
    </location>
</feature>
<keyword evidence="8" id="KW-1133">Transmembrane helix</keyword>
<dbReference type="PANTHER" id="PTHR43289:SF6">
    <property type="entry name" value="SERINE_THREONINE-PROTEIN KINASE NEKL-3"/>
    <property type="match status" value="1"/>
</dbReference>
<keyword evidence="6" id="KW-0067">ATP-binding</keyword>
<dbReference type="SMART" id="SM00220">
    <property type="entry name" value="S_TKc"/>
    <property type="match status" value="1"/>
</dbReference>
<keyword evidence="4" id="KW-0547">Nucleotide-binding</keyword>
<evidence type="ECO:0000259" key="9">
    <source>
        <dbReference type="PROSITE" id="PS50011"/>
    </source>
</evidence>
<dbReference type="PROSITE" id="PS50011">
    <property type="entry name" value="PROTEIN_KINASE_DOM"/>
    <property type="match status" value="1"/>
</dbReference>
<evidence type="ECO:0000256" key="6">
    <source>
        <dbReference type="ARBA" id="ARBA00022840"/>
    </source>
</evidence>
<feature type="region of interest" description="Disordered" evidence="7">
    <location>
        <begin position="449"/>
        <end position="477"/>
    </location>
</feature>
<feature type="compositionally biased region" description="Polar residues" evidence="7">
    <location>
        <begin position="96"/>
        <end position="110"/>
    </location>
</feature>
<evidence type="ECO:0000256" key="2">
    <source>
        <dbReference type="ARBA" id="ARBA00022527"/>
    </source>
</evidence>
<evidence type="ECO:0000313" key="11">
    <source>
        <dbReference type="Proteomes" id="UP000326354"/>
    </source>
</evidence>
<evidence type="ECO:0000313" key="10">
    <source>
        <dbReference type="EMBL" id="BBM84305.1"/>
    </source>
</evidence>
<dbReference type="Pfam" id="PF00069">
    <property type="entry name" value="Pkinase"/>
    <property type="match status" value="1"/>
</dbReference>
<dbReference type="Gene3D" id="3.90.1580.10">
    <property type="entry name" value="paralog of FGE (formylglycine-generating enzyme)"/>
    <property type="match status" value="1"/>
</dbReference>
<feature type="compositionally biased region" description="Basic and acidic residues" evidence="7">
    <location>
        <begin position="525"/>
        <end position="553"/>
    </location>
</feature>
<dbReference type="KEGG" id="uam:UABAM_02662"/>
<dbReference type="OrthoDB" id="9788659at2"/>
<dbReference type="GO" id="GO:0004674">
    <property type="term" value="F:protein serine/threonine kinase activity"/>
    <property type="evidence" value="ECO:0007669"/>
    <property type="project" value="UniProtKB-KW"/>
</dbReference>
<dbReference type="InterPro" id="IPR008271">
    <property type="entry name" value="Ser/Thr_kinase_AS"/>
</dbReference>
<protein>
    <recommendedName>
        <fullName evidence="1">non-specific serine/threonine protein kinase</fullName>
        <ecNumber evidence="1">2.7.11.1</ecNumber>
    </recommendedName>
</protein>
<dbReference type="InterPro" id="IPR016187">
    <property type="entry name" value="CTDL_fold"/>
</dbReference>
<evidence type="ECO:0000256" key="7">
    <source>
        <dbReference type="SAM" id="MobiDB-lite"/>
    </source>
</evidence>
<evidence type="ECO:0000256" key="5">
    <source>
        <dbReference type="ARBA" id="ARBA00022777"/>
    </source>
</evidence>
<evidence type="ECO:0000256" key="3">
    <source>
        <dbReference type="ARBA" id="ARBA00022679"/>
    </source>
</evidence>
<feature type="transmembrane region" description="Helical" evidence="8">
    <location>
        <begin position="484"/>
        <end position="502"/>
    </location>
</feature>
<gene>
    <name evidence="10" type="ORF">UABAM_02662</name>
</gene>
<dbReference type="SUPFAM" id="SSF56112">
    <property type="entry name" value="Protein kinase-like (PK-like)"/>
    <property type="match status" value="1"/>
</dbReference>
<dbReference type="AlphaFoldDB" id="A0A5S9F327"/>
<proteinExistence type="predicted"/>
<feature type="compositionally biased region" description="Basic and acidic residues" evidence="7">
    <location>
        <begin position="112"/>
        <end position="125"/>
    </location>
</feature>
<dbReference type="InterPro" id="IPR005532">
    <property type="entry name" value="SUMF_dom"/>
</dbReference>
<feature type="region of interest" description="Disordered" evidence="7">
    <location>
        <begin position="96"/>
        <end position="125"/>
    </location>
</feature>
<dbReference type="FunFam" id="1.10.510.10:FF:000021">
    <property type="entry name" value="Serine/threonine protein kinase"/>
    <property type="match status" value="1"/>
</dbReference>
<dbReference type="SUPFAM" id="SSF56436">
    <property type="entry name" value="C-type lectin-like"/>
    <property type="match status" value="1"/>
</dbReference>
<dbReference type="Pfam" id="PF03781">
    <property type="entry name" value="FGE-sulfatase"/>
    <property type="match status" value="1"/>
</dbReference>
<name>A0A5S9F327_UABAM</name>
<dbReference type="Gene3D" id="3.30.200.20">
    <property type="entry name" value="Phosphorylase Kinase, domain 1"/>
    <property type="match status" value="1"/>
</dbReference>
<dbReference type="CDD" id="cd14014">
    <property type="entry name" value="STKc_PknB_like"/>
    <property type="match status" value="1"/>
</dbReference>
<keyword evidence="3" id="KW-0808">Transferase</keyword>
<dbReference type="EC" id="2.7.11.1" evidence="1"/>
<keyword evidence="11" id="KW-1185">Reference proteome</keyword>
<keyword evidence="2" id="KW-0723">Serine/threonine-protein kinase</keyword>
<organism evidence="10 11">
    <name type="scientific">Uabimicrobium amorphum</name>
    <dbReference type="NCBI Taxonomy" id="2596890"/>
    <lineage>
        <taxon>Bacteria</taxon>
        <taxon>Pseudomonadati</taxon>
        <taxon>Planctomycetota</taxon>
        <taxon>Candidatus Uabimicrobiia</taxon>
        <taxon>Candidatus Uabimicrobiales</taxon>
        <taxon>Candidatus Uabimicrobiaceae</taxon>
        <taxon>Candidatus Uabimicrobium</taxon>
    </lineage>
</organism>
<keyword evidence="8" id="KW-0812">Transmembrane</keyword>
<dbReference type="PANTHER" id="PTHR43289">
    <property type="entry name" value="MITOGEN-ACTIVATED PROTEIN KINASE KINASE KINASE 20-RELATED"/>
    <property type="match status" value="1"/>
</dbReference>
<dbReference type="GO" id="GO:0005524">
    <property type="term" value="F:ATP binding"/>
    <property type="evidence" value="ECO:0007669"/>
    <property type="project" value="UniProtKB-KW"/>
</dbReference>
<sequence length="1241" mass="142394">MACYTKSVIISIGTHVDTTTKILLVLSWEINMSESKDFGNVAVELGFITEAELRKYLDLQRLLKERGIDEPLEKILVQEEAITSLDARAIAQQIPGKTSNAQQSSTSIKTPITEKRKASTTRREAMQNATTIITPIAEKRESPTNRQGETQALGNQTLSKFGRYQIQKVLGQGGVATVYKVHDPHLDREAALKVLTLGQVANQTQLQRFSLEIKTTAKLQHPGIVTIYETGVENKIPYFVMDYIQGTNLKQYIYRYKPSIQEAISIIKTVATAIGYAHSQGVIHRDLKPENIMMDEEKNPRVMDFGLAKLKDDDTGLSRTGEILGTVKYMSPEQAEGIKDVDERTDVYALGAIFYEILAKQPPFEGKSYLQILNQVINNQPQSLSKINPEIPRDLELICLKALKKKADNRYRNAAKFVEALENFSAGKSTATSKKITKRTTQRVITERRRPVKTTQRMAMKSSRVTQRIALQKKNRRDQNQNQMVAIIVLAILVFILLMILLSSNSSDNYYSEDFNNNSSNARVDSQKNDYKKNNSQTKDKSEKTPQQTAKKEVNLQEEAKEKLAKMQMLPNAFAMWNQLNSFDEKYKDTPSWQVVQHHKRNIEKGLSRELSTGLILLESNRQVPDKFWQSFDDNRHIIEMISQQNVQIKIVMNKLLTTREKLNGKRDTPQQKNLTDENNAVKNTGKATALNEEQHNLYFHSVLTRHLINFQNLDDVLRKIQDPILRQQVKLRFDAFAQSSVNLQRALREALSAMQKISLTLKFNRRASGKITKIKARQFTIQTKKYNYLTISANDMVKILGKKATTLASILAIHFFHENDFAKAKKYWDLADKNTLDYDVWKRNLAYFHELQTNLQLKVRSTPIISKIEQTIPIVVKNIGKQDQSAVTVAIDSLGEFRRKTMADFPKESSKYVALPFTVTKAVEYPVRVTLSIKKKTVKSVKIKLKAERKKYGFYSDAWQKLHYRHNGHEILDMTSPYWMKLSDSKKEDYAKTYQKYYAKSLGKKETKTISIQGTKLNMAFVPPGRFWLGSSDTERGRNVKEIRHKVVISKAFWIQKEEMPQITWQKIAATTPWKGKESVKSGPIYPATYLSFNRIKSDLLTKLGQRFDIPTEAQWEYACRAGSTTAFYWGNSYKRAVVYSWSKSNSKKHPAIVRRKRPNSWGLYDMLGNVAEICRDSVRNYDTEQQIDPFYNPSGNSQRILRGGHYGHQAQQLRSAMRQNVDRSSYSHVTGMRLIMYEE</sequence>
<keyword evidence="8" id="KW-0472">Membrane</keyword>
<evidence type="ECO:0000256" key="1">
    <source>
        <dbReference type="ARBA" id="ARBA00012513"/>
    </source>
</evidence>
<evidence type="ECO:0000256" key="4">
    <source>
        <dbReference type="ARBA" id="ARBA00022741"/>
    </source>
</evidence>
<accession>A0A5S9F327</accession>
<evidence type="ECO:0000256" key="8">
    <source>
        <dbReference type="SAM" id="Phobius"/>
    </source>
</evidence>
<feature type="domain" description="Protein kinase" evidence="9">
    <location>
        <begin position="164"/>
        <end position="424"/>
    </location>
</feature>
<dbReference type="InterPro" id="IPR042095">
    <property type="entry name" value="SUMF_sf"/>
</dbReference>
<dbReference type="InterPro" id="IPR011009">
    <property type="entry name" value="Kinase-like_dom_sf"/>
</dbReference>
<dbReference type="PROSITE" id="PS00108">
    <property type="entry name" value="PROTEIN_KINASE_ST"/>
    <property type="match status" value="1"/>
</dbReference>